<evidence type="ECO:0000313" key="8">
    <source>
        <dbReference type="Proteomes" id="UP000826656"/>
    </source>
</evidence>
<dbReference type="SUPFAM" id="SSF48264">
    <property type="entry name" value="Cytochrome P450"/>
    <property type="match status" value="1"/>
</dbReference>
<keyword evidence="4 6" id="KW-0560">Oxidoreductase</keyword>
<dbReference type="PRINTS" id="PR00385">
    <property type="entry name" value="P450"/>
</dbReference>
<evidence type="ECO:0000313" key="7">
    <source>
        <dbReference type="EMBL" id="KAH0749138.1"/>
    </source>
</evidence>
<dbReference type="PRINTS" id="PR00463">
    <property type="entry name" value="EP450I"/>
</dbReference>
<dbReference type="InterPro" id="IPR036396">
    <property type="entry name" value="Cyt_P450_sf"/>
</dbReference>
<dbReference type="Gene3D" id="1.10.630.10">
    <property type="entry name" value="Cytochrome P450"/>
    <property type="match status" value="1"/>
</dbReference>
<sequence length="235" mass="26589">MDVDEERGHNSVATSASWFFWLVMNDSHVEKKIVDEISTILKKNRGKDGDGSKVTNSIESPCGEETQECIEEPLSYEEINSLVYLHATLLETLRLYPSFPRIVRYVTSDDILSDGTYVPAGSDIILSLYSVGRTTSVWGEDCLEFKPERWLSGDETKIERRENGYMFAAFNEGSRTCIGKYLSFLEMKSAASAILLHYKLCPVLWSQVVPKPFFTLSMKNGLKVNLKHRDLAAIL</sequence>
<keyword evidence="6" id="KW-0503">Monooxygenase</keyword>
<evidence type="ECO:0000256" key="5">
    <source>
        <dbReference type="ARBA" id="ARBA00023004"/>
    </source>
</evidence>
<evidence type="ECO:0000256" key="1">
    <source>
        <dbReference type="ARBA" id="ARBA00001971"/>
    </source>
</evidence>
<gene>
    <name evidence="7" type="ORF">KY290_028370</name>
</gene>
<keyword evidence="8" id="KW-1185">Reference proteome</keyword>
<comment type="caution">
    <text evidence="7">The sequence shown here is derived from an EMBL/GenBank/DDBJ whole genome shotgun (WGS) entry which is preliminary data.</text>
</comment>
<name>A0ABQ7UJK2_SOLTU</name>
<evidence type="ECO:0008006" key="9">
    <source>
        <dbReference type="Google" id="ProtNLM"/>
    </source>
</evidence>
<dbReference type="InterPro" id="IPR017972">
    <property type="entry name" value="Cyt_P450_CS"/>
</dbReference>
<dbReference type="EMBL" id="JAIVGD010000019">
    <property type="protein sequence ID" value="KAH0749138.1"/>
    <property type="molecule type" value="Genomic_DNA"/>
</dbReference>
<keyword evidence="5 6" id="KW-0408">Iron</keyword>
<dbReference type="Proteomes" id="UP000826656">
    <property type="component" value="Unassembled WGS sequence"/>
</dbReference>
<protein>
    <recommendedName>
        <fullName evidence="9">Cytochrome P450</fullName>
    </recommendedName>
</protein>
<dbReference type="PANTHER" id="PTHR24296">
    <property type="entry name" value="CYTOCHROME P450"/>
    <property type="match status" value="1"/>
</dbReference>
<comment type="cofactor">
    <cofactor evidence="1">
        <name>heme</name>
        <dbReference type="ChEBI" id="CHEBI:30413"/>
    </cofactor>
</comment>
<dbReference type="InterPro" id="IPR001128">
    <property type="entry name" value="Cyt_P450"/>
</dbReference>
<keyword evidence="6" id="KW-0349">Heme</keyword>
<reference evidence="7 8" key="1">
    <citation type="journal article" date="2021" name="bioRxiv">
        <title>Chromosome-scale and haplotype-resolved genome assembly of a tetraploid potato cultivar.</title>
        <authorList>
            <person name="Sun H."/>
            <person name="Jiao W.-B."/>
            <person name="Krause K."/>
            <person name="Campoy J.A."/>
            <person name="Goel M."/>
            <person name="Folz-Donahue K."/>
            <person name="Kukat C."/>
            <person name="Huettel B."/>
            <person name="Schneeberger K."/>
        </authorList>
    </citation>
    <scope>NUCLEOTIDE SEQUENCE [LARGE SCALE GENOMIC DNA]</scope>
    <source>
        <strain evidence="7">SolTubOtavaFocal</strain>
        <tissue evidence="7">Leaves</tissue>
    </source>
</reference>
<organism evidence="7 8">
    <name type="scientific">Solanum tuberosum</name>
    <name type="common">Potato</name>
    <dbReference type="NCBI Taxonomy" id="4113"/>
    <lineage>
        <taxon>Eukaryota</taxon>
        <taxon>Viridiplantae</taxon>
        <taxon>Streptophyta</taxon>
        <taxon>Embryophyta</taxon>
        <taxon>Tracheophyta</taxon>
        <taxon>Spermatophyta</taxon>
        <taxon>Magnoliopsida</taxon>
        <taxon>eudicotyledons</taxon>
        <taxon>Gunneridae</taxon>
        <taxon>Pentapetalae</taxon>
        <taxon>asterids</taxon>
        <taxon>lamiids</taxon>
        <taxon>Solanales</taxon>
        <taxon>Solanaceae</taxon>
        <taxon>Solanoideae</taxon>
        <taxon>Solaneae</taxon>
        <taxon>Solanum</taxon>
    </lineage>
</organism>
<keyword evidence="3 6" id="KW-0479">Metal-binding</keyword>
<dbReference type="PROSITE" id="PS00086">
    <property type="entry name" value="CYTOCHROME_P450"/>
    <property type="match status" value="1"/>
</dbReference>
<evidence type="ECO:0000256" key="6">
    <source>
        <dbReference type="RuleBase" id="RU000461"/>
    </source>
</evidence>
<accession>A0ABQ7UJK2</accession>
<evidence type="ECO:0000256" key="4">
    <source>
        <dbReference type="ARBA" id="ARBA00023002"/>
    </source>
</evidence>
<comment type="similarity">
    <text evidence="2 6">Belongs to the cytochrome P450 family.</text>
</comment>
<evidence type="ECO:0000256" key="3">
    <source>
        <dbReference type="ARBA" id="ARBA00022723"/>
    </source>
</evidence>
<dbReference type="InterPro" id="IPR002401">
    <property type="entry name" value="Cyt_P450_E_grp-I"/>
</dbReference>
<proteinExistence type="inferred from homology"/>
<evidence type="ECO:0000256" key="2">
    <source>
        <dbReference type="ARBA" id="ARBA00010617"/>
    </source>
</evidence>
<dbReference type="Pfam" id="PF00067">
    <property type="entry name" value="p450"/>
    <property type="match status" value="1"/>
</dbReference>